<protein>
    <recommendedName>
        <fullName evidence="3">DUF1877 family protein</fullName>
    </recommendedName>
</protein>
<keyword evidence="2" id="KW-1185">Reference proteome</keyword>
<dbReference type="Proteomes" id="UP000655589">
    <property type="component" value="Unassembled WGS sequence"/>
</dbReference>
<accession>A0A8H9GF12</accession>
<evidence type="ECO:0008006" key="3">
    <source>
        <dbReference type="Google" id="ProtNLM"/>
    </source>
</evidence>
<reference evidence="1" key="2">
    <citation type="submission" date="2020-09" db="EMBL/GenBank/DDBJ databases">
        <authorList>
            <person name="Sun Q."/>
            <person name="Ohkuma M."/>
        </authorList>
    </citation>
    <scope>NUCLEOTIDE SEQUENCE</scope>
    <source>
        <strain evidence="1">JCM 3051</strain>
    </source>
</reference>
<dbReference type="AlphaFoldDB" id="A0A8H9GF12"/>
<name>A0A8H9GF12_9MICO</name>
<reference evidence="1" key="1">
    <citation type="journal article" date="2014" name="Int. J. Syst. Evol. Microbiol.">
        <title>Complete genome sequence of Corynebacterium casei LMG S-19264T (=DSM 44701T), isolated from a smear-ripened cheese.</title>
        <authorList>
            <consortium name="US DOE Joint Genome Institute (JGI-PGF)"/>
            <person name="Walter F."/>
            <person name="Albersmeier A."/>
            <person name="Kalinowski J."/>
            <person name="Ruckert C."/>
        </authorList>
    </citation>
    <scope>NUCLEOTIDE SEQUENCE</scope>
    <source>
        <strain evidence="1">JCM 3051</strain>
    </source>
</reference>
<evidence type="ECO:0000313" key="2">
    <source>
        <dbReference type="Proteomes" id="UP000655589"/>
    </source>
</evidence>
<evidence type="ECO:0000313" key="1">
    <source>
        <dbReference type="EMBL" id="GGM15624.1"/>
    </source>
</evidence>
<organism evidence="1 2">
    <name type="scientific">Promicromonospora citrea</name>
    <dbReference type="NCBI Taxonomy" id="43677"/>
    <lineage>
        <taxon>Bacteria</taxon>
        <taxon>Bacillati</taxon>
        <taxon>Actinomycetota</taxon>
        <taxon>Actinomycetes</taxon>
        <taxon>Micrococcales</taxon>
        <taxon>Promicromonosporaceae</taxon>
        <taxon>Promicromonospora</taxon>
    </lineage>
</organism>
<dbReference type="EMBL" id="BMPT01000003">
    <property type="protein sequence ID" value="GGM15624.1"/>
    <property type="molecule type" value="Genomic_DNA"/>
</dbReference>
<gene>
    <name evidence="1" type="ORF">GCM10010102_09040</name>
</gene>
<comment type="caution">
    <text evidence="1">The sequence shown here is derived from an EMBL/GenBank/DDBJ whole genome shotgun (WGS) entry which is preliminary data.</text>
</comment>
<proteinExistence type="predicted"/>
<sequence>MSVAAGMLRTVGLITDYFLAASDAAAAQHLDTGVYDVGLDPADVLEAKGVDPFVMLGTLESMLTPVAYETISADPTPPVAMGESGEHGVARVRGTLTSALAGLTPERVPEVAAAWGRTEEFGDDPDEAGPAGFLADLTALARRATAQDRHLYCWFSV</sequence>